<evidence type="ECO:0000313" key="1">
    <source>
        <dbReference type="EMBL" id="MFD2045856.1"/>
    </source>
</evidence>
<dbReference type="Pfam" id="PF10673">
    <property type="entry name" value="DUF2487"/>
    <property type="match status" value="1"/>
</dbReference>
<keyword evidence="2" id="KW-1185">Reference proteome</keyword>
<gene>
    <name evidence="1" type="ORF">ACFSJF_16390</name>
</gene>
<dbReference type="InterPro" id="IPR019615">
    <property type="entry name" value="DUF2487"/>
</dbReference>
<sequence>MKWNEHDMEKYMQAKEYIDTIILPLIPFHLSQEASVKKNAFASEVLTIFSSEIEKELTGRIVLTPSYYYVKNADKEPEVDRLNAWVDDMKEQPFQHIFFISFDSKWKKHEKDLNGNLIWLPGFQSGDVQSVEMQQVIREQVKQIVELIRSYW</sequence>
<accession>A0ABW4W420</accession>
<proteinExistence type="predicted"/>
<name>A0ABW4W420_9BACI</name>
<dbReference type="RefSeq" id="WP_377557217.1">
    <property type="nucleotide sequence ID" value="NZ_JBHUHQ010000021.1"/>
</dbReference>
<protein>
    <submittedName>
        <fullName evidence="1">YpiF family protein</fullName>
    </submittedName>
</protein>
<dbReference type="Proteomes" id="UP001597383">
    <property type="component" value="Unassembled WGS sequence"/>
</dbReference>
<reference evidence="2" key="1">
    <citation type="journal article" date="2019" name="Int. J. Syst. Evol. Microbiol.">
        <title>The Global Catalogue of Microorganisms (GCM) 10K type strain sequencing project: providing services to taxonomists for standard genome sequencing and annotation.</title>
        <authorList>
            <consortium name="The Broad Institute Genomics Platform"/>
            <consortium name="The Broad Institute Genome Sequencing Center for Infectious Disease"/>
            <person name="Wu L."/>
            <person name="Ma J."/>
        </authorList>
    </citation>
    <scope>NUCLEOTIDE SEQUENCE [LARGE SCALE GENOMIC DNA]</scope>
    <source>
        <strain evidence="2">R28</strain>
    </source>
</reference>
<evidence type="ECO:0000313" key="2">
    <source>
        <dbReference type="Proteomes" id="UP001597383"/>
    </source>
</evidence>
<organism evidence="1 2">
    <name type="scientific">Ornithinibacillus salinisoli</name>
    <dbReference type="NCBI Taxonomy" id="1848459"/>
    <lineage>
        <taxon>Bacteria</taxon>
        <taxon>Bacillati</taxon>
        <taxon>Bacillota</taxon>
        <taxon>Bacilli</taxon>
        <taxon>Bacillales</taxon>
        <taxon>Bacillaceae</taxon>
        <taxon>Ornithinibacillus</taxon>
    </lineage>
</organism>
<dbReference type="EMBL" id="JBHUHQ010000021">
    <property type="protein sequence ID" value="MFD2045856.1"/>
    <property type="molecule type" value="Genomic_DNA"/>
</dbReference>
<comment type="caution">
    <text evidence="1">The sequence shown here is derived from an EMBL/GenBank/DDBJ whole genome shotgun (WGS) entry which is preliminary data.</text>
</comment>